<feature type="domain" description="Carboxymuconolactone decarboxylase-like" evidence="1">
    <location>
        <begin position="19"/>
        <end position="97"/>
    </location>
</feature>
<evidence type="ECO:0000313" key="3">
    <source>
        <dbReference type="Proteomes" id="UP000035199"/>
    </source>
</evidence>
<organism evidence="2 3">
    <name type="scientific">Corynebacterium mustelae</name>
    <dbReference type="NCBI Taxonomy" id="571915"/>
    <lineage>
        <taxon>Bacteria</taxon>
        <taxon>Bacillati</taxon>
        <taxon>Actinomycetota</taxon>
        <taxon>Actinomycetes</taxon>
        <taxon>Mycobacteriales</taxon>
        <taxon>Corynebacteriaceae</taxon>
        <taxon>Corynebacterium</taxon>
    </lineage>
</organism>
<gene>
    <name evidence="2" type="ORF">CMUST_14810</name>
</gene>
<reference evidence="3" key="2">
    <citation type="submission" date="2015-05" db="EMBL/GenBank/DDBJ databases">
        <title>Complete genome sequence of Corynebacterium mustelae DSM 45274, isolated from various tissues of a male ferret with lethal sepsis.</title>
        <authorList>
            <person name="Ruckert C."/>
            <person name="Albersmeier A."/>
            <person name="Winkler A."/>
            <person name="Tauch A."/>
        </authorList>
    </citation>
    <scope>NUCLEOTIDE SEQUENCE [LARGE SCALE GENOMIC DNA]</scope>
    <source>
        <strain evidence="3">DSM 45274</strain>
    </source>
</reference>
<reference evidence="2 3" key="1">
    <citation type="journal article" date="2015" name="Genome Announc.">
        <title>Complete Genome Sequence of the Type Strain Corynebacterium mustelae DSM 45274, Isolated from Various Tissues of a Male Ferret with Lethal Sepsis.</title>
        <authorList>
            <person name="Ruckert C."/>
            <person name="Eimer J."/>
            <person name="Winkler A."/>
            <person name="Tauch A."/>
        </authorList>
    </citation>
    <scope>NUCLEOTIDE SEQUENCE [LARGE SCALE GENOMIC DNA]</scope>
    <source>
        <strain evidence="2 3">DSM 45274</strain>
    </source>
</reference>
<dbReference type="RefSeq" id="WP_047263120.1">
    <property type="nucleotide sequence ID" value="NZ_CP011542.1"/>
</dbReference>
<dbReference type="PANTHER" id="PTHR35446:SF2">
    <property type="entry name" value="CARBOXYMUCONOLACTONE DECARBOXYLASE-LIKE DOMAIN-CONTAINING PROTEIN"/>
    <property type="match status" value="1"/>
</dbReference>
<dbReference type="PATRIC" id="fig|571915.4.peg.3180"/>
<keyword evidence="2" id="KW-0575">Peroxidase</keyword>
<accession>A0A0G3H1H1</accession>
<dbReference type="Pfam" id="PF02627">
    <property type="entry name" value="CMD"/>
    <property type="match status" value="1"/>
</dbReference>
<dbReference type="KEGG" id="cmv:CMUST_14810"/>
<dbReference type="InterPro" id="IPR003779">
    <property type="entry name" value="CMD-like"/>
</dbReference>
<proteinExistence type="predicted"/>
<dbReference type="STRING" id="571915.CMUST_14810"/>
<dbReference type="NCBIfam" id="TIGR00778">
    <property type="entry name" value="ahpD_dom"/>
    <property type="match status" value="1"/>
</dbReference>
<name>A0A0G3H1H1_9CORY</name>
<dbReference type="Proteomes" id="UP000035199">
    <property type="component" value="Chromosome"/>
</dbReference>
<keyword evidence="3" id="KW-1185">Reference proteome</keyword>
<dbReference type="PANTHER" id="PTHR35446">
    <property type="entry name" value="SI:CH211-175M2.5"/>
    <property type="match status" value="1"/>
</dbReference>
<dbReference type="InterPro" id="IPR029032">
    <property type="entry name" value="AhpD-like"/>
</dbReference>
<evidence type="ECO:0000259" key="1">
    <source>
        <dbReference type="Pfam" id="PF02627"/>
    </source>
</evidence>
<evidence type="ECO:0000313" key="2">
    <source>
        <dbReference type="EMBL" id="AKK07254.1"/>
    </source>
</evidence>
<dbReference type="AlphaFoldDB" id="A0A0G3H1H1"/>
<protein>
    <submittedName>
        <fullName evidence="2">Alkylhydroperoxidase AhpD family core domain</fullName>
    </submittedName>
</protein>
<dbReference type="EMBL" id="CP011542">
    <property type="protein sequence ID" value="AKK07254.1"/>
    <property type="molecule type" value="Genomic_DNA"/>
</dbReference>
<dbReference type="OrthoDB" id="9801997at2"/>
<dbReference type="GO" id="GO:0051920">
    <property type="term" value="F:peroxiredoxin activity"/>
    <property type="evidence" value="ECO:0007669"/>
    <property type="project" value="InterPro"/>
</dbReference>
<dbReference type="Gene3D" id="1.20.1290.10">
    <property type="entry name" value="AhpD-like"/>
    <property type="match status" value="1"/>
</dbReference>
<dbReference type="InterPro" id="IPR004675">
    <property type="entry name" value="AhpD_core"/>
</dbReference>
<sequence>MKKLYLDQAIPAVYRSLNGTTEELSKVYETAGLDRSLVELVVIRASQINRCPTCLSVHIPKGIAAGLSQRKIDLLPSWREATGVYSDHELAALELAETITLLPAQQRNSAAMDAAREVFNDEQVAALAWAVILIGAYNRLSIFSQHPAAKY</sequence>
<keyword evidence="2" id="KW-0560">Oxidoreductase</keyword>
<dbReference type="SUPFAM" id="SSF69118">
    <property type="entry name" value="AhpD-like"/>
    <property type="match status" value="1"/>
</dbReference>